<organism evidence="2 3">
    <name type="scientific">Psychrosphaera algicola</name>
    <dbReference type="NCBI Taxonomy" id="3023714"/>
    <lineage>
        <taxon>Bacteria</taxon>
        <taxon>Pseudomonadati</taxon>
        <taxon>Pseudomonadota</taxon>
        <taxon>Gammaproteobacteria</taxon>
        <taxon>Alteromonadales</taxon>
        <taxon>Pseudoalteromonadaceae</taxon>
        <taxon>Psychrosphaera</taxon>
    </lineage>
</organism>
<proteinExistence type="predicted"/>
<evidence type="ECO:0000313" key="3">
    <source>
        <dbReference type="Proteomes" id="UP001528411"/>
    </source>
</evidence>
<reference evidence="2 3" key="1">
    <citation type="submission" date="2023-01" db="EMBL/GenBank/DDBJ databases">
        <title>Psychrosphaera sp. nov., isolated from marine algae.</title>
        <authorList>
            <person name="Bayburt H."/>
            <person name="Choi B.J."/>
            <person name="Kim J.M."/>
            <person name="Choi D.G."/>
            <person name="Jeon C.O."/>
        </authorList>
    </citation>
    <scope>NUCLEOTIDE SEQUENCE [LARGE SCALE GENOMIC DNA]</scope>
    <source>
        <strain evidence="2 3">G1-22</strain>
    </source>
</reference>
<name>A0ABT5FBT9_9GAMM</name>
<comment type="caution">
    <text evidence="2">The sequence shown here is derived from an EMBL/GenBank/DDBJ whole genome shotgun (WGS) entry which is preliminary data.</text>
</comment>
<gene>
    <name evidence="2" type="ORF">PN838_05360</name>
</gene>
<keyword evidence="3" id="KW-1185">Reference proteome</keyword>
<dbReference type="Proteomes" id="UP001528411">
    <property type="component" value="Unassembled WGS sequence"/>
</dbReference>
<dbReference type="RefSeq" id="WP_215962165.1">
    <property type="nucleotide sequence ID" value="NZ_JAQOMS010000002.1"/>
</dbReference>
<protein>
    <submittedName>
        <fullName evidence="2">DUF2802 domain-containing protein</fullName>
    </submittedName>
</protein>
<evidence type="ECO:0000256" key="1">
    <source>
        <dbReference type="SAM" id="Phobius"/>
    </source>
</evidence>
<feature type="transmembrane region" description="Helical" evidence="1">
    <location>
        <begin position="6"/>
        <end position="25"/>
    </location>
</feature>
<sequence length="149" mass="16696">MSLPIIAIIILFVAVASLIVALLILSKKIVNQTAKIELMESQALNDKSHVNHLIDDIQTSIQQIPKIIEIQSQQNNEMQSNKQGLLELQETTEKLRNDIQLLQSEGQEDKLYVRAKKLIQLGADIEEIINECGISRTEAELLISLSAKQ</sequence>
<keyword evidence="1" id="KW-1133">Transmembrane helix</keyword>
<keyword evidence="1" id="KW-0472">Membrane</keyword>
<dbReference type="InterPro" id="IPR021244">
    <property type="entry name" value="DUF2802"/>
</dbReference>
<evidence type="ECO:0000313" key="2">
    <source>
        <dbReference type="EMBL" id="MDC2888313.1"/>
    </source>
</evidence>
<dbReference type="Pfam" id="PF10975">
    <property type="entry name" value="DUF2802"/>
    <property type="match status" value="1"/>
</dbReference>
<accession>A0ABT5FBT9</accession>
<dbReference type="EMBL" id="JAQOMS010000002">
    <property type="protein sequence ID" value="MDC2888313.1"/>
    <property type="molecule type" value="Genomic_DNA"/>
</dbReference>
<keyword evidence="1" id="KW-0812">Transmembrane</keyword>